<evidence type="ECO:0000313" key="2">
    <source>
        <dbReference type="Proteomes" id="UP000250166"/>
    </source>
</evidence>
<dbReference type="Pfam" id="PF04325">
    <property type="entry name" value="DUF465"/>
    <property type="match status" value="1"/>
</dbReference>
<dbReference type="RefSeq" id="WP_112058893.1">
    <property type="nucleotide sequence ID" value="NZ_UAWL01000006.1"/>
</dbReference>
<dbReference type="InterPro" id="IPR038444">
    <property type="entry name" value="DUF465_sf"/>
</dbReference>
<dbReference type="Gene3D" id="6.10.280.50">
    <property type="match status" value="1"/>
</dbReference>
<name>A0A2X3B690_9HELI</name>
<proteinExistence type="predicted"/>
<dbReference type="Proteomes" id="UP000250166">
    <property type="component" value="Unassembled WGS sequence"/>
</dbReference>
<dbReference type="InterPro" id="IPR007420">
    <property type="entry name" value="DUF465"/>
</dbReference>
<organism evidence="1 2">
    <name type="scientific">Helicobacter fennelliae</name>
    <dbReference type="NCBI Taxonomy" id="215"/>
    <lineage>
        <taxon>Bacteria</taxon>
        <taxon>Pseudomonadati</taxon>
        <taxon>Campylobacterota</taxon>
        <taxon>Epsilonproteobacteria</taxon>
        <taxon>Campylobacterales</taxon>
        <taxon>Helicobacteraceae</taxon>
        <taxon>Helicobacter</taxon>
    </lineage>
</organism>
<sequence>MFHEYRDEITKLKASNAHFEKIFEEHNDLDQKITNAENGLEPLAPMEIEVLKKQKLRLKDEVYAMIMDYRKHNA</sequence>
<protein>
    <submittedName>
        <fullName evidence="1">Uncharacterized protein conserved in bacteria</fullName>
    </submittedName>
</protein>
<dbReference type="AlphaFoldDB" id="A0A2X3B690"/>
<evidence type="ECO:0000313" key="1">
    <source>
        <dbReference type="EMBL" id="SQB99312.1"/>
    </source>
</evidence>
<dbReference type="EMBL" id="UAWL01000006">
    <property type="protein sequence ID" value="SQB99312.1"/>
    <property type="molecule type" value="Genomic_DNA"/>
</dbReference>
<accession>A0A2X3B690</accession>
<reference evidence="1 2" key="1">
    <citation type="submission" date="2018-06" db="EMBL/GenBank/DDBJ databases">
        <authorList>
            <consortium name="Pathogen Informatics"/>
            <person name="Doyle S."/>
        </authorList>
    </citation>
    <scope>NUCLEOTIDE SEQUENCE [LARGE SCALE GENOMIC DNA]</scope>
    <source>
        <strain evidence="1 2">NCTC13102</strain>
    </source>
</reference>
<gene>
    <name evidence="1" type="ORF">NCTC13102_01684</name>
</gene>